<proteinExistence type="predicted"/>
<keyword evidence="6" id="KW-1185">Reference proteome</keyword>
<dbReference type="Proteomes" id="UP000486602">
    <property type="component" value="Unassembled WGS sequence"/>
</dbReference>
<keyword evidence="4" id="KW-1133">Transmembrane helix</keyword>
<dbReference type="Pfam" id="PF10345">
    <property type="entry name" value="Cohesin_load"/>
    <property type="match status" value="1"/>
</dbReference>
<name>A0A7K3WVQ2_9FLAO</name>
<dbReference type="InterPro" id="IPR011990">
    <property type="entry name" value="TPR-like_helical_dom_sf"/>
</dbReference>
<evidence type="ECO:0000313" key="5">
    <source>
        <dbReference type="EMBL" id="NEN25750.1"/>
    </source>
</evidence>
<dbReference type="InterPro" id="IPR019440">
    <property type="entry name" value="MAU2"/>
</dbReference>
<evidence type="ECO:0000256" key="3">
    <source>
        <dbReference type="ARBA" id="ARBA00023306"/>
    </source>
</evidence>
<evidence type="ECO:0000256" key="1">
    <source>
        <dbReference type="ARBA" id="ARBA00022618"/>
    </source>
</evidence>
<dbReference type="Gene3D" id="1.25.40.10">
    <property type="entry name" value="Tetratricopeptide repeat domain"/>
    <property type="match status" value="1"/>
</dbReference>
<keyword evidence="4" id="KW-0812">Transmembrane</keyword>
<keyword evidence="1" id="KW-0132">Cell division</keyword>
<dbReference type="AlphaFoldDB" id="A0A7K3WVQ2"/>
<evidence type="ECO:0000256" key="4">
    <source>
        <dbReference type="SAM" id="Phobius"/>
    </source>
</evidence>
<dbReference type="RefSeq" id="WP_163287196.1">
    <property type="nucleotide sequence ID" value="NZ_JAAGVY010000076.1"/>
</dbReference>
<protein>
    <submittedName>
        <fullName evidence="5">DUF2892 domain-containing protein</fullName>
    </submittedName>
</protein>
<dbReference type="GO" id="GO:0051301">
    <property type="term" value="P:cell division"/>
    <property type="evidence" value="ECO:0007669"/>
    <property type="project" value="UniProtKB-KW"/>
</dbReference>
<keyword evidence="3" id="KW-0131">Cell cycle</keyword>
<evidence type="ECO:0000313" key="6">
    <source>
        <dbReference type="Proteomes" id="UP000486602"/>
    </source>
</evidence>
<reference evidence="5 6" key="1">
    <citation type="submission" date="2020-02" db="EMBL/GenBank/DDBJ databases">
        <title>Out from the shadows clarifying the taxonomy of the family Cryomorphaceae and related taxa by utilizing the GTDB taxonomic framework.</title>
        <authorList>
            <person name="Bowman J.P."/>
        </authorList>
    </citation>
    <scope>NUCLEOTIDE SEQUENCE [LARGE SCALE GENOMIC DNA]</scope>
    <source>
        <strain evidence="5 6">QSSC 1-22</strain>
    </source>
</reference>
<keyword evidence="2" id="KW-0498">Mitosis</keyword>
<accession>A0A7K3WVQ2</accession>
<feature type="transmembrane region" description="Helical" evidence="4">
    <location>
        <begin position="30"/>
        <end position="55"/>
    </location>
</feature>
<feature type="transmembrane region" description="Helical" evidence="4">
    <location>
        <begin position="5"/>
        <end position="24"/>
    </location>
</feature>
<evidence type="ECO:0000256" key="2">
    <source>
        <dbReference type="ARBA" id="ARBA00022776"/>
    </source>
</evidence>
<dbReference type="EMBL" id="JAAGVY010000076">
    <property type="protein sequence ID" value="NEN25750.1"/>
    <property type="molecule type" value="Genomic_DNA"/>
</dbReference>
<comment type="caution">
    <text evidence="5">The sequence shown here is derived from an EMBL/GenBank/DDBJ whole genome shotgun (WGS) entry which is preliminary data.</text>
</comment>
<dbReference type="GO" id="GO:0007064">
    <property type="term" value="P:mitotic sister chromatid cohesion"/>
    <property type="evidence" value="ECO:0007669"/>
    <property type="project" value="InterPro"/>
</dbReference>
<organism evidence="5 6">
    <name type="scientific">Cryomorpha ignava</name>
    <dbReference type="NCBI Taxonomy" id="101383"/>
    <lineage>
        <taxon>Bacteria</taxon>
        <taxon>Pseudomonadati</taxon>
        <taxon>Bacteroidota</taxon>
        <taxon>Flavobacteriia</taxon>
        <taxon>Flavobacteriales</taxon>
        <taxon>Cryomorphaceae</taxon>
        <taxon>Cryomorpha</taxon>
    </lineage>
</organism>
<sequence>MVNKIIKYVLILATLALIIYQFSIGNIGNGIMFIFVLGIFVLSLFKHELILWAFVQLRRGKFDKAEKTLAKIKHPEQLTKSQHAYYYYLTGLIYSQQQSISKSEKFFKRALSIGLRMKTDQAMAKLNLAGIAVMKRKKREATNLLAEVKKLDKNKMLNDQVKMIKEQMKRI</sequence>
<keyword evidence="4" id="KW-0472">Membrane</keyword>
<gene>
    <name evidence="5" type="ORF">G3O08_19860</name>
</gene>
<dbReference type="SUPFAM" id="SSF48452">
    <property type="entry name" value="TPR-like"/>
    <property type="match status" value="1"/>
</dbReference>